<keyword evidence="2" id="KW-0489">Methyltransferase</keyword>
<evidence type="ECO:0000259" key="1">
    <source>
        <dbReference type="Pfam" id="PF13649"/>
    </source>
</evidence>
<organism evidence="2 3">
    <name type="scientific">Rurimicrobium arvi</name>
    <dbReference type="NCBI Taxonomy" id="2049916"/>
    <lineage>
        <taxon>Bacteria</taxon>
        <taxon>Pseudomonadati</taxon>
        <taxon>Bacteroidota</taxon>
        <taxon>Chitinophagia</taxon>
        <taxon>Chitinophagales</taxon>
        <taxon>Chitinophagaceae</taxon>
        <taxon>Rurimicrobium</taxon>
    </lineage>
</organism>
<dbReference type="RefSeq" id="WP_344822913.1">
    <property type="nucleotide sequence ID" value="NZ_BAABEZ010000004.1"/>
</dbReference>
<evidence type="ECO:0000313" key="3">
    <source>
        <dbReference type="Proteomes" id="UP001501410"/>
    </source>
</evidence>
<name>A0ABP8MLA4_9BACT</name>
<dbReference type="Gene3D" id="3.40.50.150">
    <property type="entry name" value="Vaccinia Virus protein VP39"/>
    <property type="match status" value="1"/>
</dbReference>
<protein>
    <submittedName>
        <fullName evidence="2">Class I SAM-dependent methyltransferase</fullName>
    </submittedName>
</protein>
<dbReference type="EMBL" id="BAABEZ010000004">
    <property type="protein sequence ID" value="GAA4451034.1"/>
    <property type="molecule type" value="Genomic_DNA"/>
</dbReference>
<dbReference type="InterPro" id="IPR029063">
    <property type="entry name" value="SAM-dependent_MTases_sf"/>
</dbReference>
<gene>
    <name evidence="2" type="ORF">GCM10023092_07940</name>
</gene>
<dbReference type="CDD" id="cd02440">
    <property type="entry name" value="AdoMet_MTases"/>
    <property type="match status" value="1"/>
</dbReference>
<dbReference type="GO" id="GO:0008168">
    <property type="term" value="F:methyltransferase activity"/>
    <property type="evidence" value="ECO:0007669"/>
    <property type="project" value="UniProtKB-KW"/>
</dbReference>
<dbReference type="InterPro" id="IPR041698">
    <property type="entry name" value="Methyltransf_25"/>
</dbReference>
<feature type="domain" description="Methyltransferase" evidence="1">
    <location>
        <begin position="60"/>
        <end position="149"/>
    </location>
</feature>
<sequence length="229" mass="25976">MKDVLGRALREHFFDGQEYKLWVHDHIGPKVEMLVPVYFRDFDSMPDLEQTALDLCYGKVLDIGAGAGSHALALEDMGRDVTALDISEGAVAVMEARGVEQLLQADIFELKGPQYDTLLLLMNGIGLVGSLSGLERFLLHAGQLLREGGQLLFDSSDVAYLYEDGAPMPKDRYYGEIDCCYEYRRVKSEWFPWLYIDRDTLSKIAEPLGWRVELIDEDETGQYLVRLSR</sequence>
<evidence type="ECO:0000313" key="2">
    <source>
        <dbReference type="EMBL" id="GAA4451034.1"/>
    </source>
</evidence>
<reference evidence="3" key="1">
    <citation type="journal article" date="2019" name="Int. J. Syst. Evol. Microbiol.">
        <title>The Global Catalogue of Microorganisms (GCM) 10K type strain sequencing project: providing services to taxonomists for standard genome sequencing and annotation.</title>
        <authorList>
            <consortium name="The Broad Institute Genomics Platform"/>
            <consortium name="The Broad Institute Genome Sequencing Center for Infectious Disease"/>
            <person name="Wu L."/>
            <person name="Ma J."/>
        </authorList>
    </citation>
    <scope>NUCLEOTIDE SEQUENCE [LARGE SCALE GENOMIC DNA]</scope>
    <source>
        <strain evidence="3">JCM 31921</strain>
    </source>
</reference>
<comment type="caution">
    <text evidence="2">The sequence shown here is derived from an EMBL/GenBank/DDBJ whole genome shotgun (WGS) entry which is preliminary data.</text>
</comment>
<dbReference type="SUPFAM" id="SSF53335">
    <property type="entry name" value="S-adenosyl-L-methionine-dependent methyltransferases"/>
    <property type="match status" value="1"/>
</dbReference>
<keyword evidence="2" id="KW-0808">Transferase</keyword>
<accession>A0ABP8MLA4</accession>
<dbReference type="GO" id="GO:0032259">
    <property type="term" value="P:methylation"/>
    <property type="evidence" value="ECO:0007669"/>
    <property type="project" value="UniProtKB-KW"/>
</dbReference>
<dbReference type="Pfam" id="PF13649">
    <property type="entry name" value="Methyltransf_25"/>
    <property type="match status" value="1"/>
</dbReference>
<dbReference type="Proteomes" id="UP001501410">
    <property type="component" value="Unassembled WGS sequence"/>
</dbReference>
<proteinExistence type="predicted"/>
<keyword evidence="3" id="KW-1185">Reference proteome</keyword>